<dbReference type="AlphaFoldDB" id="A0A949U202"/>
<organism evidence="1 2">
    <name type="scientific">Clostridium thailandense</name>
    <dbReference type="NCBI Taxonomy" id="2794346"/>
    <lineage>
        <taxon>Bacteria</taxon>
        <taxon>Bacillati</taxon>
        <taxon>Bacillota</taxon>
        <taxon>Clostridia</taxon>
        <taxon>Eubacteriales</taxon>
        <taxon>Clostridiaceae</taxon>
        <taxon>Clostridium</taxon>
    </lineage>
</organism>
<gene>
    <name evidence="1" type="ORF">I6U48_23790</name>
</gene>
<comment type="caution">
    <text evidence="1">The sequence shown here is derived from an EMBL/GenBank/DDBJ whole genome shotgun (WGS) entry which is preliminary data.</text>
</comment>
<dbReference type="RefSeq" id="WP_218322967.1">
    <property type="nucleotide sequence ID" value="NZ_JAEEGC010000140.1"/>
</dbReference>
<sequence length="167" mass="19891">MEEMIEKSVNDMVERLKNISWFENCGSMNAISKYDISYSKDIESTIKHCSSTRWANLLLDKWQDVSSYITVYRVETKYRWNDVIKVIKMNILPELSDHVEKRWNIKYGESEVIKSIIKSNLLFFLALYAFREYKEEPFHNELLNIYEQGCFPCGWKGTYPEGKIIIF</sequence>
<evidence type="ECO:0000313" key="1">
    <source>
        <dbReference type="EMBL" id="MBV7275920.1"/>
    </source>
</evidence>
<dbReference type="EMBL" id="JAEEGC010000140">
    <property type="protein sequence ID" value="MBV7275920.1"/>
    <property type="molecule type" value="Genomic_DNA"/>
</dbReference>
<evidence type="ECO:0000313" key="2">
    <source>
        <dbReference type="Proteomes" id="UP000694308"/>
    </source>
</evidence>
<keyword evidence="2" id="KW-1185">Reference proteome</keyword>
<reference evidence="1" key="1">
    <citation type="submission" date="2020-12" db="EMBL/GenBank/DDBJ databases">
        <title>Clostridium thailandense sp. nov., a novel acetogenic bacterium isolated from peat land soil in Thailand.</title>
        <authorList>
            <person name="Chaikitkaew S."/>
            <person name="Birkeland N.K."/>
        </authorList>
    </citation>
    <scope>NUCLEOTIDE SEQUENCE</scope>
    <source>
        <strain evidence="1">PL3</strain>
    </source>
</reference>
<name>A0A949U202_9CLOT</name>
<dbReference type="Proteomes" id="UP000694308">
    <property type="component" value="Unassembled WGS sequence"/>
</dbReference>
<proteinExistence type="predicted"/>
<accession>A0A949U202</accession>
<protein>
    <submittedName>
        <fullName evidence="1">Uncharacterized protein</fullName>
    </submittedName>
</protein>